<dbReference type="EMBL" id="JBFDAA010000001">
    <property type="protein sequence ID" value="KAL1140521.1"/>
    <property type="molecule type" value="Genomic_DNA"/>
</dbReference>
<accession>A0ABD0YX39</accession>
<protein>
    <submittedName>
        <fullName evidence="1">Uncharacterized protein</fullName>
    </submittedName>
</protein>
<dbReference type="Proteomes" id="UP001558652">
    <property type="component" value="Unassembled WGS sequence"/>
</dbReference>
<evidence type="ECO:0000313" key="2">
    <source>
        <dbReference type="Proteomes" id="UP001558652"/>
    </source>
</evidence>
<proteinExistence type="predicted"/>
<sequence>MFEVTNMLHEVSEELETDKTGRIHFDDLVRLYINHRPTTGISEAILKEAYLTFAEEDSQDSLESTNPVIIVTNFLAVLEGTGEMFNRTETTNYLNALLSKNGGIDEKKIIYSLPDVMLIIFPT</sequence>
<organism evidence="1 2">
    <name type="scientific">Ranatra chinensis</name>
    <dbReference type="NCBI Taxonomy" id="642074"/>
    <lineage>
        <taxon>Eukaryota</taxon>
        <taxon>Metazoa</taxon>
        <taxon>Ecdysozoa</taxon>
        <taxon>Arthropoda</taxon>
        <taxon>Hexapoda</taxon>
        <taxon>Insecta</taxon>
        <taxon>Pterygota</taxon>
        <taxon>Neoptera</taxon>
        <taxon>Paraneoptera</taxon>
        <taxon>Hemiptera</taxon>
        <taxon>Heteroptera</taxon>
        <taxon>Panheteroptera</taxon>
        <taxon>Nepomorpha</taxon>
        <taxon>Nepidae</taxon>
        <taxon>Ranatrinae</taxon>
        <taxon>Ranatra</taxon>
    </lineage>
</organism>
<gene>
    <name evidence="1" type="ORF">AAG570_000451</name>
</gene>
<dbReference type="AlphaFoldDB" id="A0ABD0YX39"/>
<name>A0ABD0YX39_9HEMI</name>
<keyword evidence="2" id="KW-1185">Reference proteome</keyword>
<comment type="caution">
    <text evidence="1">The sequence shown here is derived from an EMBL/GenBank/DDBJ whole genome shotgun (WGS) entry which is preliminary data.</text>
</comment>
<evidence type="ECO:0000313" key="1">
    <source>
        <dbReference type="EMBL" id="KAL1140521.1"/>
    </source>
</evidence>
<reference evidence="1 2" key="1">
    <citation type="submission" date="2024-07" db="EMBL/GenBank/DDBJ databases">
        <title>Chromosome-level genome assembly of the water stick insect Ranatra chinensis (Heteroptera: Nepidae).</title>
        <authorList>
            <person name="Liu X."/>
        </authorList>
    </citation>
    <scope>NUCLEOTIDE SEQUENCE [LARGE SCALE GENOMIC DNA]</scope>
    <source>
        <strain evidence="1">Cailab_2021Rc</strain>
        <tissue evidence="1">Muscle</tissue>
    </source>
</reference>